<evidence type="ECO:0000313" key="6">
    <source>
        <dbReference type="Proteomes" id="UP000219465"/>
    </source>
</evidence>
<name>A0A286IDM8_9HYPH</name>
<dbReference type="EMBL" id="OCPC01000005">
    <property type="protein sequence ID" value="SOE18243.1"/>
    <property type="molecule type" value="Genomic_DNA"/>
</dbReference>
<proteinExistence type="predicted"/>
<dbReference type="GO" id="GO:0003700">
    <property type="term" value="F:DNA-binding transcription factor activity"/>
    <property type="evidence" value="ECO:0007669"/>
    <property type="project" value="InterPro"/>
</dbReference>
<keyword evidence="6" id="KW-1185">Reference proteome</keyword>
<dbReference type="Pfam" id="PF12802">
    <property type="entry name" value="MarR_2"/>
    <property type="match status" value="1"/>
</dbReference>
<protein>
    <recommendedName>
        <fullName evidence="4">HTH marR-type domain-containing protein</fullName>
    </recommendedName>
</protein>
<dbReference type="PANTHER" id="PTHR38465">
    <property type="entry name" value="HTH-TYPE TRANSCRIPTIONAL REGULATOR MJ1563-RELATED"/>
    <property type="match status" value="1"/>
</dbReference>
<dbReference type="InterPro" id="IPR036388">
    <property type="entry name" value="WH-like_DNA-bd_sf"/>
</dbReference>
<evidence type="ECO:0000256" key="2">
    <source>
        <dbReference type="ARBA" id="ARBA00023125"/>
    </source>
</evidence>
<sequence length="153" mass="16680">MANTHRIRSDFVEKVGQIAQGEGLPKIAGRVFGLLMFDGEPISFGALATELQVSRGSISSSVRLLEDRGVIKRVGVPGERQDFFQIADQPFTGLLEGALKRIKRAEQEIEASLSELSIEAGATRDRLRSYSDFYKTLGGGLQHALSTVDDKKG</sequence>
<dbReference type="SUPFAM" id="SSF46785">
    <property type="entry name" value="Winged helix' DNA-binding domain"/>
    <property type="match status" value="1"/>
</dbReference>
<dbReference type="Gene3D" id="1.10.10.10">
    <property type="entry name" value="Winged helix-like DNA-binding domain superfamily/Winged helix DNA-binding domain"/>
    <property type="match status" value="1"/>
</dbReference>
<dbReference type="AlphaFoldDB" id="A0A286IDM8"/>
<dbReference type="RefSeq" id="WP_097108740.1">
    <property type="nucleotide sequence ID" value="NZ_OCPC01000005.1"/>
</dbReference>
<dbReference type="Proteomes" id="UP000219465">
    <property type="component" value="Unassembled WGS sequence"/>
</dbReference>
<gene>
    <name evidence="5" type="ORF">SAMN05877838_3164</name>
</gene>
<keyword evidence="3" id="KW-0804">Transcription</keyword>
<dbReference type="PANTHER" id="PTHR38465:SF1">
    <property type="entry name" value="HTH-TYPE TRANSCRIPTIONAL REGULATOR MJ1563-RELATED"/>
    <property type="match status" value="1"/>
</dbReference>
<dbReference type="InterPro" id="IPR000835">
    <property type="entry name" value="HTH_MarR-typ"/>
</dbReference>
<dbReference type="InterPro" id="IPR052362">
    <property type="entry name" value="HTH-GbsR_regulator"/>
</dbReference>
<evidence type="ECO:0000313" key="5">
    <source>
        <dbReference type="EMBL" id="SOE18243.1"/>
    </source>
</evidence>
<feature type="domain" description="HTH marR-type" evidence="4">
    <location>
        <begin position="23"/>
        <end position="80"/>
    </location>
</feature>
<evidence type="ECO:0000259" key="4">
    <source>
        <dbReference type="Pfam" id="PF12802"/>
    </source>
</evidence>
<keyword evidence="1" id="KW-0805">Transcription regulation</keyword>
<reference evidence="6" key="1">
    <citation type="submission" date="2017-08" db="EMBL/GenBank/DDBJ databases">
        <authorList>
            <person name="Varghese N."/>
            <person name="Submissions S."/>
        </authorList>
    </citation>
    <scope>NUCLEOTIDE SEQUENCE [LARGE SCALE GENOMIC DNA]</scope>
    <source>
        <strain evidence="6">KCTC 23107</strain>
    </source>
</reference>
<accession>A0A286IDM8</accession>
<dbReference type="GO" id="GO:0003677">
    <property type="term" value="F:DNA binding"/>
    <property type="evidence" value="ECO:0007669"/>
    <property type="project" value="UniProtKB-KW"/>
</dbReference>
<keyword evidence="2" id="KW-0238">DNA-binding</keyword>
<evidence type="ECO:0000256" key="1">
    <source>
        <dbReference type="ARBA" id="ARBA00023015"/>
    </source>
</evidence>
<dbReference type="InterPro" id="IPR036390">
    <property type="entry name" value="WH_DNA-bd_sf"/>
</dbReference>
<organism evidence="5 6">
    <name type="scientific">Hoeflea halophila</name>
    <dbReference type="NCBI Taxonomy" id="714899"/>
    <lineage>
        <taxon>Bacteria</taxon>
        <taxon>Pseudomonadati</taxon>
        <taxon>Pseudomonadota</taxon>
        <taxon>Alphaproteobacteria</taxon>
        <taxon>Hyphomicrobiales</taxon>
        <taxon>Rhizobiaceae</taxon>
        <taxon>Hoeflea</taxon>
    </lineage>
</organism>
<dbReference type="OrthoDB" id="2733322at2"/>
<evidence type="ECO:0000256" key="3">
    <source>
        <dbReference type="ARBA" id="ARBA00023163"/>
    </source>
</evidence>